<dbReference type="EMBL" id="LAZR01006476">
    <property type="protein sequence ID" value="KKM91858.1"/>
    <property type="molecule type" value="Genomic_DNA"/>
</dbReference>
<comment type="caution">
    <text evidence="1">The sequence shown here is derived from an EMBL/GenBank/DDBJ whole genome shotgun (WGS) entry which is preliminary data.</text>
</comment>
<reference evidence="1" key="1">
    <citation type="journal article" date="2015" name="Nature">
        <title>Complex archaea that bridge the gap between prokaryotes and eukaryotes.</title>
        <authorList>
            <person name="Spang A."/>
            <person name="Saw J.H."/>
            <person name="Jorgensen S.L."/>
            <person name="Zaremba-Niedzwiedzka K."/>
            <person name="Martijn J."/>
            <person name="Lind A.E."/>
            <person name="van Eijk R."/>
            <person name="Schleper C."/>
            <person name="Guy L."/>
            <person name="Ettema T.J."/>
        </authorList>
    </citation>
    <scope>NUCLEOTIDE SEQUENCE</scope>
</reference>
<name>A0A0F9LEF3_9ZZZZ</name>
<accession>A0A0F9LEF3</accession>
<organism evidence="1">
    <name type="scientific">marine sediment metagenome</name>
    <dbReference type="NCBI Taxonomy" id="412755"/>
    <lineage>
        <taxon>unclassified sequences</taxon>
        <taxon>metagenomes</taxon>
        <taxon>ecological metagenomes</taxon>
    </lineage>
</organism>
<proteinExistence type="predicted"/>
<dbReference type="AlphaFoldDB" id="A0A0F9LEF3"/>
<protein>
    <submittedName>
        <fullName evidence="1">Uncharacterized protein</fullName>
    </submittedName>
</protein>
<sequence length="59" mass="6881">MRCYTYDYEGINPLRSEKLIPKCSEDFCDSCGECLACCEKDECIVSGKGHFWVRYEKEV</sequence>
<gene>
    <name evidence="1" type="ORF">LCGC14_1224240</name>
</gene>
<evidence type="ECO:0000313" key="1">
    <source>
        <dbReference type="EMBL" id="KKM91858.1"/>
    </source>
</evidence>